<organism evidence="1 2">
    <name type="scientific">Mycobacterium colombiense</name>
    <dbReference type="NCBI Taxonomy" id="339268"/>
    <lineage>
        <taxon>Bacteria</taxon>
        <taxon>Bacillati</taxon>
        <taxon>Actinomycetota</taxon>
        <taxon>Actinomycetes</taxon>
        <taxon>Mycobacteriales</taxon>
        <taxon>Mycobacteriaceae</taxon>
        <taxon>Mycobacterium</taxon>
        <taxon>Mycobacterium avium complex (MAC)</taxon>
    </lineage>
</organism>
<dbReference type="Proteomes" id="UP000250915">
    <property type="component" value="Unassembled WGS sequence"/>
</dbReference>
<name>A0A329MBM9_9MYCO</name>
<reference evidence="1 2" key="1">
    <citation type="submission" date="2018-06" db="EMBL/GenBank/DDBJ databases">
        <title>NTM in soil in Japan.</title>
        <authorList>
            <person name="Ohya K."/>
        </authorList>
    </citation>
    <scope>NUCLEOTIDE SEQUENCE [LARGE SCALE GENOMIC DNA]</scope>
    <source>
        <strain evidence="1 2">GF28</strain>
    </source>
</reference>
<accession>A0A329MBM9</accession>
<comment type="caution">
    <text evidence="1">The sequence shown here is derived from an EMBL/GenBank/DDBJ whole genome shotgun (WGS) entry which is preliminary data.</text>
</comment>
<proteinExistence type="predicted"/>
<gene>
    <name evidence="1" type="ORF">DQP57_00160</name>
</gene>
<dbReference type="RefSeq" id="WP_112630586.1">
    <property type="nucleotide sequence ID" value="NZ_QMEV01000001.1"/>
</dbReference>
<dbReference type="AlphaFoldDB" id="A0A329MBM9"/>
<sequence>MSERYGTIDEVYELMPDFEDWVRKEIEKVRSGIYTVATVGEAQVMHGRWEAFQDVLSWWGVG</sequence>
<evidence type="ECO:0000313" key="2">
    <source>
        <dbReference type="Proteomes" id="UP000250915"/>
    </source>
</evidence>
<dbReference type="EMBL" id="QMEV01000001">
    <property type="protein sequence ID" value="RAV17475.1"/>
    <property type="molecule type" value="Genomic_DNA"/>
</dbReference>
<evidence type="ECO:0000313" key="1">
    <source>
        <dbReference type="EMBL" id="RAV17475.1"/>
    </source>
</evidence>
<protein>
    <submittedName>
        <fullName evidence="1">Uncharacterized protein</fullName>
    </submittedName>
</protein>